<dbReference type="SUPFAM" id="SSF55781">
    <property type="entry name" value="GAF domain-like"/>
    <property type="match status" value="1"/>
</dbReference>
<organism evidence="2 3">
    <name type="scientific">Tectimicrobiota bacterium</name>
    <dbReference type="NCBI Taxonomy" id="2528274"/>
    <lineage>
        <taxon>Bacteria</taxon>
        <taxon>Pseudomonadati</taxon>
        <taxon>Nitrospinota/Tectimicrobiota group</taxon>
        <taxon>Candidatus Tectimicrobiota</taxon>
    </lineage>
</organism>
<accession>A0A932I314</accession>
<dbReference type="SUPFAM" id="SSF55785">
    <property type="entry name" value="PYP-like sensor domain (PAS domain)"/>
    <property type="match status" value="1"/>
</dbReference>
<dbReference type="InterPro" id="IPR000014">
    <property type="entry name" value="PAS"/>
</dbReference>
<evidence type="ECO:0000313" key="2">
    <source>
        <dbReference type="EMBL" id="MBI3129168.1"/>
    </source>
</evidence>
<dbReference type="EMBL" id="JACPUR010000038">
    <property type="protein sequence ID" value="MBI3129168.1"/>
    <property type="molecule type" value="Genomic_DNA"/>
</dbReference>
<dbReference type="Pfam" id="PF13426">
    <property type="entry name" value="PAS_9"/>
    <property type="match status" value="1"/>
</dbReference>
<dbReference type="InterPro" id="IPR029016">
    <property type="entry name" value="GAF-like_dom_sf"/>
</dbReference>
<comment type="caution">
    <text evidence="2">The sequence shown here is derived from an EMBL/GenBank/DDBJ whole genome shotgun (WGS) entry which is preliminary data.</text>
</comment>
<name>A0A932I314_UNCTE</name>
<dbReference type="Pfam" id="PF13185">
    <property type="entry name" value="GAF_2"/>
    <property type="match status" value="1"/>
</dbReference>
<protein>
    <submittedName>
        <fullName evidence="2">GAF domain-containing protein</fullName>
    </submittedName>
</protein>
<dbReference type="Gene3D" id="3.30.450.40">
    <property type="match status" value="1"/>
</dbReference>
<dbReference type="NCBIfam" id="TIGR00229">
    <property type="entry name" value="sensory_box"/>
    <property type="match status" value="1"/>
</dbReference>
<dbReference type="CDD" id="cd00130">
    <property type="entry name" value="PAS"/>
    <property type="match status" value="1"/>
</dbReference>
<dbReference type="PROSITE" id="PS50112">
    <property type="entry name" value="PAS"/>
    <property type="match status" value="1"/>
</dbReference>
<feature type="domain" description="PAS" evidence="1">
    <location>
        <begin position="153"/>
        <end position="224"/>
    </location>
</feature>
<evidence type="ECO:0000313" key="3">
    <source>
        <dbReference type="Proteomes" id="UP000782312"/>
    </source>
</evidence>
<dbReference type="InterPro" id="IPR003018">
    <property type="entry name" value="GAF"/>
</dbReference>
<reference evidence="2" key="1">
    <citation type="submission" date="2020-07" db="EMBL/GenBank/DDBJ databases">
        <title>Huge and variable diversity of episymbiotic CPR bacteria and DPANN archaea in groundwater ecosystems.</title>
        <authorList>
            <person name="He C.Y."/>
            <person name="Keren R."/>
            <person name="Whittaker M."/>
            <person name="Farag I.F."/>
            <person name="Doudna J."/>
            <person name="Cate J.H.D."/>
            <person name="Banfield J.F."/>
        </authorList>
    </citation>
    <scope>NUCLEOTIDE SEQUENCE</scope>
    <source>
        <strain evidence="2">NC_groundwater_763_Ag_S-0.2um_68_21</strain>
    </source>
</reference>
<proteinExistence type="predicted"/>
<dbReference type="InterPro" id="IPR035965">
    <property type="entry name" value="PAS-like_dom_sf"/>
</dbReference>
<dbReference type="SMART" id="SM00065">
    <property type="entry name" value="GAF"/>
    <property type="match status" value="1"/>
</dbReference>
<dbReference type="SMART" id="SM00091">
    <property type="entry name" value="PAS"/>
    <property type="match status" value="1"/>
</dbReference>
<gene>
    <name evidence="2" type="ORF">HYZ11_16295</name>
</gene>
<sequence>MPQTKVLLQELVDLGVRVVESRYGALGVLTGLGEAFADFLTAGIDLKSRLAIGANPLGVGLMGVILRDPRPLRVPDIGQDPRAVGFPPHHPRMRSFLGVPIRAGWKVRGGLYFTGKESLPEFRPEDERLAECLARLAAEILDGKMGHTAVQRSLKYLRDGVDGEGEAVVIMGPGREIIRWSGGARALFGFTADEALGRRFVDLLVPPEDRERWRRQFEPHLMRELSEGKVYRANVTRLHKSGRRLPVRITLSPILHEMAGVKTIVGVYKFKKE</sequence>
<dbReference type="Gene3D" id="3.30.450.20">
    <property type="entry name" value="PAS domain"/>
    <property type="match status" value="1"/>
</dbReference>
<evidence type="ECO:0000259" key="1">
    <source>
        <dbReference type="PROSITE" id="PS50112"/>
    </source>
</evidence>
<dbReference type="AlphaFoldDB" id="A0A932I314"/>
<dbReference type="Proteomes" id="UP000782312">
    <property type="component" value="Unassembled WGS sequence"/>
</dbReference>